<accession>B9L498</accession>
<dbReference type="OrthoDB" id="162190at2"/>
<dbReference type="RefSeq" id="WP_012643244.1">
    <property type="nucleotide sequence ID" value="NC_011961.1"/>
</dbReference>
<sequence length="252" mass="27344">MTEPAPQVANCPDDLLPGYALGVLDPEELEVVEHHLARCARCRAVTAELRSTAQLLAFAPAPQPVPARARRRLRAELHLRQPASSLVAWLRRPAWLLATAATVLAAFFGWQLLQQQQVAQQRAQLASQADSQRRAVVQLLAQRDGLLIRLQGHGAARDAHGAIILDPSSNTALIAVEGLPRPAPGQAYVVWLVRGEDYRQAGILPIDEHGHAELFLSPREPLRLYDALAITLETNAQATSPNGQPVAVASLN</sequence>
<evidence type="ECO:0000256" key="4">
    <source>
        <dbReference type="ARBA" id="ARBA00022692"/>
    </source>
</evidence>
<protein>
    <recommendedName>
        <fullName evidence="8">Regulator of SigK</fullName>
    </recommendedName>
    <alternativeName>
        <fullName evidence="7">Sigma-K anti-sigma factor RskA</fullName>
    </alternativeName>
</protein>
<dbReference type="Proteomes" id="UP000000447">
    <property type="component" value="Plasmid unnamed"/>
</dbReference>
<dbReference type="GO" id="GO:0005886">
    <property type="term" value="C:plasma membrane"/>
    <property type="evidence" value="ECO:0007669"/>
    <property type="project" value="UniProtKB-SubCell"/>
</dbReference>
<evidence type="ECO:0000256" key="7">
    <source>
        <dbReference type="ARBA" id="ARBA00029829"/>
    </source>
</evidence>
<evidence type="ECO:0000313" key="11">
    <source>
        <dbReference type="EMBL" id="ACM07257.1"/>
    </source>
</evidence>
<dbReference type="GO" id="GO:0006417">
    <property type="term" value="P:regulation of translation"/>
    <property type="evidence" value="ECO:0007669"/>
    <property type="project" value="TreeGrafter"/>
</dbReference>
<dbReference type="HOGENOM" id="CLU_075802_3_0_0"/>
<evidence type="ECO:0000256" key="6">
    <source>
        <dbReference type="ARBA" id="ARBA00023136"/>
    </source>
</evidence>
<keyword evidence="4 11" id="KW-0812">Transmembrane</keyword>
<dbReference type="PANTHER" id="PTHR37461">
    <property type="entry name" value="ANTI-SIGMA-K FACTOR RSKA"/>
    <property type="match status" value="1"/>
</dbReference>
<evidence type="ECO:0000256" key="8">
    <source>
        <dbReference type="ARBA" id="ARBA00030803"/>
    </source>
</evidence>
<dbReference type="EMBL" id="CP001276">
    <property type="protein sequence ID" value="ACM07257.1"/>
    <property type="molecule type" value="Genomic_DNA"/>
</dbReference>
<dbReference type="AlphaFoldDB" id="B9L498"/>
<dbReference type="Pfam" id="PF13490">
    <property type="entry name" value="zf-HC2"/>
    <property type="match status" value="1"/>
</dbReference>
<dbReference type="GO" id="GO:0016989">
    <property type="term" value="F:sigma factor antagonist activity"/>
    <property type="evidence" value="ECO:0007669"/>
    <property type="project" value="TreeGrafter"/>
</dbReference>
<keyword evidence="3" id="KW-1003">Cell membrane</keyword>
<evidence type="ECO:0000256" key="1">
    <source>
        <dbReference type="ARBA" id="ARBA00004167"/>
    </source>
</evidence>
<proteinExistence type="predicted"/>
<geneLocation type="plasmid" evidence="12">
    <name>Tros</name>
</geneLocation>
<dbReference type="InterPro" id="IPR051474">
    <property type="entry name" value="Anti-sigma-K/W_factor"/>
</dbReference>
<evidence type="ECO:0000256" key="2">
    <source>
        <dbReference type="ARBA" id="ARBA00004236"/>
    </source>
</evidence>
<name>B9L498_THERP</name>
<gene>
    <name evidence="11" type="ordered locus">trd_A0612</name>
</gene>
<dbReference type="eggNOG" id="COG5662">
    <property type="taxonomic scope" value="Bacteria"/>
</dbReference>
<feature type="domain" description="Putative zinc-finger" evidence="10">
    <location>
        <begin position="14"/>
        <end position="43"/>
    </location>
</feature>
<dbReference type="InterPro" id="IPR041916">
    <property type="entry name" value="Anti_sigma_zinc_sf"/>
</dbReference>
<dbReference type="InterPro" id="IPR027383">
    <property type="entry name" value="Znf_put"/>
</dbReference>
<feature type="domain" description="Anti-sigma K factor RskA C-terminal" evidence="9">
    <location>
        <begin position="96"/>
        <end position="243"/>
    </location>
</feature>
<dbReference type="Pfam" id="PF10099">
    <property type="entry name" value="RskA_C"/>
    <property type="match status" value="1"/>
</dbReference>
<evidence type="ECO:0000256" key="5">
    <source>
        <dbReference type="ARBA" id="ARBA00022989"/>
    </source>
</evidence>
<evidence type="ECO:0000256" key="3">
    <source>
        <dbReference type="ARBA" id="ARBA00022475"/>
    </source>
</evidence>
<keyword evidence="12" id="KW-1185">Reference proteome</keyword>
<dbReference type="PANTHER" id="PTHR37461:SF1">
    <property type="entry name" value="ANTI-SIGMA-K FACTOR RSKA"/>
    <property type="match status" value="1"/>
</dbReference>
<organism evidence="11 12">
    <name type="scientific">Thermomicrobium roseum (strain ATCC 27502 / DSM 5159 / P-2)</name>
    <dbReference type="NCBI Taxonomy" id="309801"/>
    <lineage>
        <taxon>Bacteria</taxon>
        <taxon>Pseudomonadati</taxon>
        <taxon>Thermomicrobiota</taxon>
        <taxon>Thermomicrobia</taxon>
        <taxon>Thermomicrobiales</taxon>
        <taxon>Thermomicrobiaceae</taxon>
        <taxon>Thermomicrobium</taxon>
    </lineage>
</organism>
<dbReference type="KEGG" id="tro:trd_A0612"/>
<evidence type="ECO:0000259" key="10">
    <source>
        <dbReference type="Pfam" id="PF13490"/>
    </source>
</evidence>
<dbReference type="Gene3D" id="1.10.10.1320">
    <property type="entry name" value="Anti-sigma factor, zinc-finger domain"/>
    <property type="match status" value="1"/>
</dbReference>
<dbReference type="InterPro" id="IPR018764">
    <property type="entry name" value="RskA_C"/>
</dbReference>
<reference evidence="11 12" key="1">
    <citation type="journal article" date="2009" name="PLoS ONE">
        <title>Complete genome sequence of the aerobic CO-oxidizing thermophile Thermomicrobium roseum.</title>
        <authorList>
            <person name="Wu D."/>
            <person name="Raymond J."/>
            <person name="Wu M."/>
            <person name="Chatterji S."/>
            <person name="Ren Q."/>
            <person name="Graham J.E."/>
            <person name="Bryant D.A."/>
            <person name="Robb F."/>
            <person name="Colman A."/>
            <person name="Tallon L.J."/>
            <person name="Badger J.H."/>
            <person name="Madupu R."/>
            <person name="Ward N.L."/>
            <person name="Eisen J.A."/>
        </authorList>
    </citation>
    <scope>NUCLEOTIDE SEQUENCE [LARGE SCALE GENOMIC DNA]</scope>
    <source>
        <strain evidence="12">ATCC 27502 / DSM 5159 / P-2</strain>
        <plasmid evidence="11">unnamed</plasmid>
    </source>
</reference>
<keyword evidence="6" id="KW-0472">Membrane</keyword>
<keyword evidence="11" id="KW-0614">Plasmid</keyword>
<evidence type="ECO:0000259" key="9">
    <source>
        <dbReference type="Pfam" id="PF10099"/>
    </source>
</evidence>
<evidence type="ECO:0000313" key="12">
    <source>
        <dbReference type="Proteomes" id="UP000000447"/>
    </source>
</evidence>
<comment type="subcellular location">
    <subcellularLocation>
        <location evidence="2">Cell membrane</location>
    </subcellularLocation>
    <subcellularLocation>
        <location evidence="1">Membrane</location>
        <topology evidence="1">Single-pass membrane protein</topology>
    </subcellularLocation>
</comment>
<keyword evidence="5" id="KW-1133">Transmembrane helix</keyword>